<dbReference type="PANTHER" id="PTHR11692">
    <property type="entry name" value="BIFUNCTIONAL PURINE BIOSYNTHESIS PROTEIN PURH"/>
    <property type="match status" value="1"/>
</dbReference>
<evidence type="ECO:0000256" key="4">
    <source>
        <dbReference type="ARBA" id="ARBA00022679"/>
    </source>
</evidence>
<dbReference type="InterPro" id="IPR036914">
    <property type="entry name" value="MGS-like_dom_sf"/>
</dbReference>
<dbReference type="CDD" id="cd01421">
    <property type="entry name" value="IMPCH"/>
    <property type="match status" value="1"/>
</dbReference>
<dbReference type="EC" id="3.5.4.10" evidence="10"/>
<sequence>MKRALLSVTDKSGIGAFAKELEDLGYEIISTGGTLKTICDYGVNAKSIEEVTEFPEMLDGRVKTLHPMIHGGLLYRRDLPEHVKTVEEYGIHPIDIVVVNLYAFEDSLKNKKPHAEMIENIDIGGPSMVRSAAKNYKDVLIVTDPSDYDRVVELLKNGLVDMKFREEMAMKAFSLTAYYDSMIARYFASYTGKQSNTFTIGLKEDSTLRYGENPHQRAMLYSDNFVDGLLSDYEQLHGKELSFNNLNDLNIAVELAQSFVKDGVTVTVALKHATPCGVGMGESVYDSYNKAYQADPLSIFGGIVACTGTIDLDTAKLMNEIFLEIVCAPDFTEEALEELKKKKNLRILKIDFSKETLDMDLKYINGKVLIQDRDFVEKEGFDIVTIKEPTAQEKQDMLFGMKVCQYVKSNAIVLVKNGVTMGIGGGQTSRIWALNSIRSNHPDRDFQGCVLVSDAFFPFSDCVELAKEMGVTAIIQPGGSIRDQDSIDKCNEFNMSMVFTGIRHFKH</sequence>
<dbReference type="GO" id="GO:0006189">
    <property type="term" value="P:'de novo' IMP biosynthetic process"/>
    <property type="evidence" value="ECO:0007669"/>
    <property type="project" value="UniProtKB-UniRule"/>
</dbReference>
<dbReference type="InterPro" id="IPR002695">
    <property type="entry name" value="PurH-like"/>
</dbReference>
<dbReference type="EMBL" id="CP002390">
    <property type="protein sequence ID" value="EFE28578.1"/>
    <property type="molecule type" value="Genomic_DNA"/>
</dbReference>
<dbReference type="UniPathway" id="UPA00074">
    <property type="reaction ID" value="UER00133"/>
</dbReference>
<dbReference type="NCBIfam" id="TIGR00355">
    <property type="entry name" value="purH"/>
    <property type="match status" value="1"/>
</dbReference>
<evidence type="ECO:0000256" key="9">
    <source>
        <dbReference type="ARBA" id="ARBA00050687"/>
    </source>
</evidence>
<dbReference type="InterPro" id="IPR011607">
    <property type="entry name" value="MGS-like_dom"/>
</dbReference>
<dbReference type="AlphaFoldDB" id="D6GSD7"/>
<keyword evidence="7 10" id="KW-0511">Multifunctional enzyme</keyword>
<comment type="domain">
    <text evidence="10">The IMP cyclohydrolase activity resides in the N-terminal region.</text>
</comment>
<evidence type="ECO:0000313" key="12">
    <source>
        <dbReference type="EMBL" id="EFE28578.1"/>
    </source>
</evidence>
<dbReference type="SMART" id="SM00798">
    <property type="entry name" value="AICARFT_IMPCHas"/>
    <property type="match status" value="1"/>
</dbReference>
<dbReference type="Proteomes" id="UP000007468">
    <property type="component" value="Chromosome"/>
</dbReference>
<dbReference type="GO" id="GO:0004643">
    <property type="term" value="F:phosphoribosylaminoimidazolecarboxamide formyltransferase activity"/>
    <property type="evidence" value="ECO:0007669"/>
    <property type="project" value="UniProtKB-UniRule"/>
</dbReference>
<dbReference type="SMART" id="SM00851">
    <property type="entry name" value="MGS"/>
    <property type="match status" value="1"/>
</dbReference>
<accession>D6GSD7</accession>
<comment type="catalytic activity">
    <reaction evidence="8 10">
        <text>(6R)-10-formyltetrahydrofolate + 5-amino-1-(5-phospho-beta-D-ribosyl)imidazole-4-carboxamide = 5-formamido-1-(5-phospho-D-ribosyl)imidazole-4-carboxamide + (6S)-5,6,7,8-tetrahydrofolate</text>
        <dbReference type="Rhea" id="RHEA:22192"/>
        <dbReference type="ChEBI" id="CHEBI:57453"/>
        <dbReference type="ChEBI" id="CHEBI:58467"/>
        <dbReference type="ChEBI" id="CHEBI:58475"/>
        <dbReference type="ChEBI" id="CHEBI:195366"/>
        <dbReference type="EC" id="2.1.2.3"/>
    </reaction>
</comment>
<reference evidence="13" key="1">
    <citation type="submission" date="2010-12" db="EMBL/GenBank/DDBJ databases">
        <title>The genome sequence of Filifactor alocis strain ATCC 35896.</title>
        <authorList>
            <consortium name="The Broad Institute Genome Sequencing Platform"/>
            <person name="Ward D."/>
            <person name="Earl A."/>
            <person name="Feldgarden M."/>
            <person name="Young S.K."/>
            <person name="Gargeya S."/>
            <person name="Zeng Q."/>
            <person name="Alvarado L."/>
            <person name="Berlin A."/>
            <person name="Bochicchio J."/>
            <person name="Chapman S.B."/>
            <person name="Chen Z."/>
            <person name="Freedman E."/>
            <person name="Gellesch M."/>
            <person name="Goldberg J."/>
            <person name="Griggs A."/>
            <person name="Gujja S."/>
            <person name="Heilman E."/>
            <person name="Heiman D."/>
            <person name="Howarth C."/>
            <person name="Mehta T."/>
            <person name="Neiman D."/>
            <person name="Pearson M."/>
            <person name="Roberts A."/>
            <person name="Saif S."/>
            <person name="Shea T."/>
            <person name="Shenoy N."/>
            <person name="Sisk P."/>
            <person name="Stolte C."/>
            <person name="Sykes S."/>
            <person name="White J."/>
            <person name="Yandava C."/>
            <person name="Izard J."/>
            <person name="Blanton J.M."/>
            <person name="Baranova O.V."/>
            <person name="Tanner A.C."/>
            <person name="Dewhirst F.E."/>
            <person name="Haas B."/>
            <person name="Nusbaum C."/>
            <person name="Birren B."/>
        </authorList>
    </citation>
    <scope>NUCLEOTIDE SEQUENCE [LARGE SCALE GENOMIC DNA]</scope>
    <source>
        <strain evidence="13">ATCC 35896 / D40 B5</strain>
    </source>
</reference>
<feature type="domain" description="MGS-like" evidence="11">
    <location>
        <begin position="1"/>
        <end position="143"/>
    </location>
</feature>
<dbReference type="Pfam" id="PF01808">
    <property type="entry name" value="AICARFT_IMPCHas"/>
    <property type="match status" value="1"/>
</dbReference>
<keyword evidence="5 10" id="KW-0658">Purine biosynthesis</keyword>
<evidence type="ECO:0000313" key="13">
    <source>
        <dbReference type="Proteomes" id="UP000007468"/>
    </source>
</evidence>
<protein>
    <recommendedName>
        <fullName evidence="10">Bifunctional purine biosynthesis protein PurH</fullName>
    </recommendedName>
    <domain>
        <recommendedName>
            <fullName evidence="10">Phosphoribosylaminoimidazolecarboxamide formyltransferase</fullName>
            <ecNumber evidence="10">2.1.2.3</ecNumber>
        </recommendedName>
        <alternativeName>
            <fullName evidence="10">AICAR transformylase</fullName>
        </alternativeName>
    </domain>
    <domain>
        <recommendedName>
            <fullName evidence="10">IMP cyclohydrolase</fullName>
            <ecNumber evidence="10">3.5.4.10</ecNumber>
        </recommendedName>
        <alternativeName>
            <fullName evidence="10">ATIC</fullName>
        </alternativeName>
        <alternativeName>
            <fullName evidence="10">IMP synthase</fullName>
        </alternativeName>
        <alternativeName>
            <fullName evidence="10">Inosinicase</fullName>
        </alternativeName>
    </domain>
</protein>
<keyword evidence="6 10" id="KW-0378">Hydrolase</keyword>
<dbReference type="KEGG" id="faa:HMPREF0389_00495"/>
<evidence type="ECO:0000256" key="8">
    <source>
        <dbReference type="ARBA" id="ARBA00050488"/>
    </source>
</evidence>
<comment type="similarity">
    <text evidence="3 10">Belongs to the PurH family.</text>
</comment>
<dbReference type="InterPro" id="IPR024051">
    <property type="entry name" value="AICAR_Tfase_dup_dom_sf"/>
</dbReference>
<dbReference type="STRING" id="546269.HMPREF0389_00495"/>
<evidence type="ECO:0000256" key="7">
    <source>
        <dbReference type="ARBA" id="ARBA00023268"/>
    </source>
</evidence>
<gene>
    <name evidence="10 12" type="primary">purH</name>
    <name evidence="12" type="ordered locus">HMPREF0389_00495</name>
</gene>
<organism evidence="12 13">
    <name type="scientific">Filifactor alocis (strain ATCC 35896 / CCUG 47790 / D40 B5)</name>
    <name type="common">Fusobacterium alocis</name>
    <dbReference type="NCBI Taxonomy" id="546269"/>
    <lineage>
        <taxon>Bacteria</taxon>
        <taxon>Bacillati</taxon>
        <taxon>Bacillota</taxon>
        <taxon>Clostridia</taxon>
        <taxon>Peptostreptococcales</taxon>
        <taxon>Filifactoraceae</taxon>
        <taxon>Filifactor</taxon>
    </lineage>
</organism>
<dbReference type="FunFam" id="3.40.50.1380:FF:000001">
    <property type="entry name" value="Bifunctional purine biosynthesis protein PurH"/>
    <property type="match status" value="1"/>
</dbReference>
<evidence type="ECO:0000256" key="1">
    <source>
        <dbReference type="ARBA" id="ARBA00004844"/>
    </source>
</evidence>
<evidence type="ECO:0000256" key="3">
    <source>
        <dbReference type="ARBA" id="ARBA00007667"/>
    </source>
</evidence>
<dbReference type="NCBIfam" id="NF002049">
    <property type="entry name" value="PRK00881.1"/>
    <property type="match status" value="1"/>
</dbReference>
<proteinExistence type="inferred from homology"/>
<dbReference type="eggNOG" id="COG0138">
    <property type="taxonomic scope" value="Bacteria"/>
</dbReference>
<evidence type="ECO:0000256" key="2">
    <source>
        <dbReference type="ARBA" id="ARBA00004954"/>
    </source>
</evidence>
<keyword evidence="13" id="KW-1185">Reference proteome</keyword>
<evidence type="ECO:0000256" key="6">
    <source>
        <dbReference type="ARBA" id="ARBA00022801"/>
    </source>
</evidence>
<dbReference type="SUPFAM" id="SSF53927">
    <property type="entry name" value="Cytidine deaminase-like"/>
    <property type="match status" value="1"/>
</dbReference>
<dbReference type="PATRIC" id="fig|546269.5.peg.155"/>
<name>D6GSD7_FILAD</name>
<evidence type="ECO:0000256" key="10">
    <source>
        <dbReference type="HAMAP-Rule" id="MF_00139"/>
    </source>
</evidence>
<comment type="pathway">
    <text evidence="2 10">Purine metabolism; IMP biosynthesis via de novo pathway; 5-formamido-1-(5-phospho-D-ribosyl)imidazole-4-carboxamide from 5-amino-1-(5-phospho-D-ribosyl)imidazole-4-carboxamide (10-formyl THF route): step 1/1.</text>
</comment>
<dbReference type="HAMAP" id="MF_00139">
    <property type="entry name" value="PurH"/>
    <property type="match status" value="1"/>
</dbReference>
<dbReference type="GO" id="GO:0003937">
    <property type="term" value="F:IMP cyclohydrolase activity"/>
    <property type="evidence" value="ECO:0007669"/>
    <property type="project" value="UniProtKB-UniRule"/>
</dbReference>
<evidence type="ECO:0000259" key="11">
    <source>
        <dbReference type="PROSITE" id="PS51855"/>
    </source>
</evidence>
<dbReference type="PANTHER" id="PTHR11692:SF0">
    <property type="entry name" value="BIFUNCTIONAL PURINE BIOSYNTHESIS PROTEIN ATIC"/>
    <property type="match status" value="1"/>
</dbReference>
<dbReference type="Gene3D" id="3.40.140.20">
    <property type="match status" value="2"/>
</dbReference>
<comment type="pathway">
    <text evidence="1 10">Purine metabolism; IMP biosynthesis via de novo pathway; IMP from 5-formamido-1-(5-phospho-D-ribosyl)imidazole-4-carboxamide: step 1/1.</text>
</comment>
<dbReference type="InterPro" id="IPR016193">
    <property type="entry name" value="Cytidine_deaminase-like"/>
</dbReference>
<dbReference type="Pfam" id="PF02142">
    <property type="entry name" value="MGS"/>
    <property type="match status" value="1"/>
</dbReference>
<comment type="catalytic activity">
    <reaction evidence="9 10">
        <text>IMP + H2O = 5-formamido-1-(5-phospho-D-ribosyl)imidazole-4-carboxamide</text>
        <dbReference type="Rhea" id="RHEA:18445"/>
        <dbReference type="ChEBI" id="CHEBI:15377"/>
        <dbReference type="ChEBI" id="CHEBI:58053"/>
        <dbReference type="ChEBI" id="CHEBI:58467"/>
        <dbReference type="EC" id="3.5.4.10"/>
    </reaction>
</comment>
<dbReference type="SUPFAM" id="SSF52335">
    <property type="entry name" value="Methylglyoxal synthase-like"/>
    <property type="match status" value="1"/>
</dbReference>
<keyword evidence="4 10" id="KW-0808">Transferase</keyword>
<dbReference type="EC" id="2.1.2.3" evidence="10"/>
<dbReference type="FunFam" id="3.40.140.20:FF:000001">
    <property type="entry name" value="Bifunctional purine biosynthesis protein PurH"/>
    <property type="match status" value="1"/>
</dbReference>
<dbReference type="GO" id="GO:0005829">
    <property type="term" value="C:cytosol"/>
    <property type="evidence" value="ECO:0007669"/>
    <property type="project" value="TreeGrafter"/>
</dbReference>
<dbReference type="Gene3D" id="3.40.50.1380">
    <property type="entry name" value="Methylglyoxal synthase-like domain"/>
    <property type="match status" value="1"/>
</dbReference>
<dbReference type="PROSITE" id="PS51855">
    <property type="entry name" value="MGS"/>
    <property type="match status" value="1"/>
</dbReference>
<evidence type="ECO:0000256" key="5">
    <source>
        <dbReference type="ARBA" id="ARBA00022755"/>
    </source>
</evidence>
<dbReference type="PIRSF" id="PIRSF000414">
    <property type="entry name" value="AICARFT_IMPCHas"/>
    <property type="match status" value="1"/>
</dbReference>